<feature type="region of interest" description="Disordered" evidence="2">
    <location>
        <begin position="1"/>
        <end position="44"/>
    </location>
</feature>
<dbReference type="OrthoDB" id="3883941at2759"/>
<evidence type="ECO:0000313" key="3">
    <source>
        <dbReference type="EMBL" id="PSR74677.1"/>
    </source>
</evidence>
<dbReference type="Proteomes" id="UP000241462">
    <property type="component" value="Unassembled WGS sequence"/>
</dbReference>
<keyword evidence="4" id="KW-1185">Reference proteome</keyword>
<evidence type="ECO:0000256" key="2">
    <source>
        <dbReference type="SAM" id="MobiDB-lite"/>
    </source>
</evidence>
<evidence type="ECO:0008006" key="5">
    <source>
        <dbReference type="Google" id="ProtNLM"/>
    </source>
</evidence>
<keyword evidence="1" id="KW-0175">Coiled coil</keyword>
<dbReference type="STRING" id="2025994.A0A2T2ZS53"/>
<name>A0A2T2ZS53_9PEZI</name>
<feature type="compositionally biased region" description="Low complexity" evidence="2">
    <location>
        <begin position="1"/>
        <end position="25"/>
    </location>
</feature>
<dbReference type="SUPFAM" id="SSF69989">
    <property type="entry name" value="C-terminal domain of PLC-beta"/>
    <property type="match status" value="1"/>
</dbReference>
<feature type="coiled-coil region" evidence="1">
    <location>
        <begin position="366"/>
        <end position="412"/>
    </location>
</feature>
<protein>
    <recommendedName>
        <fullName evidence="5">Apolipoprotein/apolipophorin</fullName>
    </recommendedName>
</protein>
<gene>
    <name evidence="3" type="ORF">BD289DRAFT_448458</name>
</gene>
<dbReference type="EMBL" id="KZ678842">
    <property type="protein sequence ID" value="PSR74677.1"/>
    <property type="molecule type" value="Genomic_DNA"/>
</dbReference>
<dbReference type="AlphaFoldDB" id="A0A2T2ZS53"/>
<accession>A0A2T2ZS53</accession>
<dbReference type="InParanoid" id="A0A2T2ZS53"/>
<proteinExistence type="predicted"/>
<evidence type="ECO:0000256" key="1">
    <source>
        <dbReference type="SAM" id="Coils"/>
    </source>
</evidence>
<evidence type="ECO:0000313" key="4">
    <source>
        <dbReference type="Proteomes" id="UP000241462"/>
    </source>
</evidence>
<organism evidence="3 4">
    <name type="scientific">Coniella lustricola</name>
    <dbReference type="NCBI Taxonomy" id="2025994"/>
    <lineage>
        <taxon>Eukaryota</taxon>
        <taxon>Fungi</taxon>
        <taxon>Dikarya</taxon>
        <taxon>Ascomycota</taxon>
        <taxon>Pezizomycotina</taxon>
        <taxon>Sordariomycetes</taxon>
        <taxon>Sordariomycetidae</taxon>
        <taxon>Diaporthales</taxon>
        <taxon>Schizoparmaceae</taxon>
        <taxon>Coniella</taxon>
    </lineage>
</organism>
<feature type="compositionally biased region" description="Low complexity" evidence="2">
    <location>
        <begin position="35"/>
        <end position="44"/>
    </location>
</feature>
<sequence>MIPARSLTRTALPRAAARSARVPRAQQLRLQSTTASSSSSAAGGQSPYAAGAVGGLVAAAALYGIYTVSPAGKLSRSINKTSKEAQKKYKEAATKFQESTPDAEQTVNYIKDLCYSYVAWLPGGRQYIDTAFNDLEKVRRNHKDEADAILKDAYNRFKEVSKGGLSLETARRGLDVIADVAKKVAELGADAVGDVLDEHPQVKEKFGGSLDQLKQLGDQYGPEAKKQVDETWKQLADIVKAGFSADAISKAKNLIQEKTEQVKKLGDEAWKKGLEEAQPLLEKNPKVKELIEKNADALKQGNAKELFDRARKAISSGQTGDLESYVTSAVDKAKSKGSQVAKAAGGSGLEQYLDQLPNGSEILPKLQQLKEVAEKHTDESEKLVKETLQELKKVLEAKSEEAKKILENAKKESK</sequence>
<reference evidence="3 4" key="1">
    <citation type="journal article" date="2018" name="Mycol. Prog.">
        <title>Coniella lustricola, a new species from submerged detritus.</title>
        <authorList>
            <person name="Raudabaugh D.B."/>
            <person name="Iturriaga T."/>
            <person name="Carver A."/>
            <person name="Mondo S."/>
            <person name="Pangilinan J."/>
            <person name="Lipzen A."/>
            <person name="He G."/>
            <person name="Amirebrahimi M."/>
            <person name="Grigoriev I.V."/>
            <person name="Miller A.N."/>
        </authorList>
    </citation>
    <scope>NUCLEOTIDE SEQUENCE [LARGE SCALE GENOMIC DNA]</scope>
    <source>
        <strain evidence="3 4">B22-T-1</strain>
    </source>
</reference>